<dbReference type="OrthoDB" id="9778912at2"/>
<dbReference type="InterPro" id="IPR013785">
    <property type="entry name" value="Aldolase_TIM"/>
</dbReference>
<organism evidence="12 13">
    <name type="scientific">Adhaeribacter aerolatus</name>
    <dbReference type="NCBI Taxonomy" id="670289"/>
    <lineage>
        <taxon>Bacteria</taxon>
        <taxon>Pseudomonadati</taxon>
        <taxon>Bacteroidota</taxon>
        <taxon>Cytophagia</taxon>
        <taxon>Cytophagales</taxon>
        <taxon>Hymenobacteraceae</taxon>
        <taxon>Adhaeribacter</taxon>
    </lineage>
</organism>
<evidence type="ECO:0000256" key="9">
    <source>
        <dbReference type="ARBA" id="ARBA00031155"/>
    </source>
</evidence>
<dbReference type="AlphaFoldDB" id="A0A512B107"/>
<dbReference type="RefSeq" id="WP_146900062.1">
    <property type="nucleotide sequence ID" value="NZ_BJYS01000025.1"/>
</dbReference>
<dbReference type="PANTHER" id="PTHR42747:SF3">
    <property type="entry name" value="NITRONATE MONOOXYGENASE-RELATED"/>
    <property type="match status" value="1"/>
</dbReference>
<evidence type="ECO:0000256" key="2">
    <source>
        <dbReference type="ARBA" id="ARBA00009881"/>
    </source>
</evidence>
<evidence type="ECO:0000256" key="5">
    <source>
        <dbReference type="ARBA" id="ARBA00022643"/>
    </source>
</evidence>
<keyword evidence="7" id="KW-0560">Oxidoreductase</keyword>
<dbReference type="GO" id="GO:0009636">
    <property type="term" value="P:response to toxic substance"/>
    <property type="evidence" value="ECO:0007669"/>
    <property type="project" value="UniProtKB-KW"/>
</dbReference>
<evidence type="ECO:0000256" key="4">
    <source>
        <dbReference type="ARBA" id="ARBA00022630"/>
    </source>
</evidence>
<evidence type="ECO:0000313" key="12">
    <source>
        <dbReference type="EMBL" id="GEO05646.1"/>
    </source>
</evidence>
<evidence type="ECO:0000256" key="8">
    <source>
        <dbReference type="ARBA" id="ARBA00023033"/>
    </source>
</evidence>
<dbReference type="SUPFAM" id="SSF51412">
    <property type="entry name" value="Inosine monophosphate dehydrogenase (IMPDH)"/>
    <property type="match status" value="1"/>
</dbReference>
<comment type="cofactor">
    <cofactor evidence="1">
        <name>FMN</name>
        <dbReference type="ChEBI" id="CHEBI:58210"/>
    </cofactor>
</comment>
<keyword evidence="3" id="KW-0216">Detoxification</keyword>
<comment type="caution">
    <text evidence="12">The sequence shown here is derived from an EMBL/GenBank/DDBJ whole genome shotgun (WGS) entry which is preliminary data.</text>
</comment>
<accession>A0A512B107</accession>
<evidence type="ECO:0000256" key="1">
    <source>
        <dbReference type="ARBA" id="ARBA00001917"/>
    </source>
</evidence>
<dbReference type="Gene3D" id="3.20.20.70">
    <property type="entry name" value="Aldolase class I"/>
    <property type="match status" value="1"/>
</dbReference>
<evidence type="ECO:0000256" key="10">
    <source>
        <dbReference type="ARBA" id="ARBA00049401"/>
    </source>
</evidence>
<dbReference type="GO" id="GO:0000166">
    <property type="term" value="F:nucleotide binding"/>
    <property type="evidence" value="ECO:0007669"/>
    <property type="project" value="UniProtKB-KW"/>
</dbReference>
<comment type="catalytic activity">
    <reaction evidence="10">
        <text>3 propionate 3-nitronate + 3 O2 + H2O = 3 3-oxopropanoate + 2 nitrate + nitrite + H2O2 + 3 H(+)</text>
        <dbReference type="Rhea" id="RHEA:57332"/>
        <dbReference type="ChEBI" id="CHEBI:15377"/>
        <dbReference type="ChEBI" id="CHEBI:15378"/>
        <dbReference type="ChEBI" id="CHEBI:15379"/>
        <dbReference type="ChEBI" id="CHEBI:16240"/>
        <dbReference type="ChEBI" id="CHEBI:16301"/>
        <dbReference type="ChEBI" id="CHEBI:17632"/>
        <dbReference type="ChEBI" id="CHEBI:33190"/>
        <dbReference type="ChEBI" id="CHEBI:136067"/>
    </reaction>
</comment>
<evidence type="ECO:0000313" key="13">
    <source>
        <dbReference type="Proteomes" id="UP000321532"/>
    </source>
</evidence>
<dbReference type="Pfam" id="PF03060">
    <property type="entry name" value="NMO"/>
    <property type="match status" value="1"/>
</dbReference>
<keyword evidence="8 12" id="KW-0503">Monooxygenase</keyword>
<keyword evidence="4" id="KW-0285">Flavoprotein</keyword>
<dbReference type="InterPro" id="IPR004136">
    <property type="entry name" value="NMO"/>
</dbReference>
<dbReference type="GO" id="GO:0018580">
    <property type="term" value="F:nitronate monooxygenase activity"/>
    <property type="evidence" value="ECO:0007669"/>
    <property type="project" value="InterPro"/>
</dbReference>
<dbReference type="EMBL" id="BJYS01000025">
    <property type="protein sequence ID" value="GEO05646.1"/>
    <property type="molecule type" value="Genomic_DNA"/>
</dbReference>
<comment type="similarity">
    <text evidence="2">Belongs to the nitronate monooxygenase family. NMO class I subfamily.</text>
</comment>
<sequence>MEWQNEITRLLKITYPVVQAPMLGTTTPEMVAAVSNQGGLGSLPVGGLAPAQTAELIRQTKALAEQPFGVNLFAHAIPDLDLPQFAAMQNFLAKLCADNQIPYQEVNVQALRFNTYHEQVQVLLDENIPVVSFTFGVLDDAIIKAFKDKGVVLIGTATTLPEALLLEEKGIDIITVQGMEAGGHRGTFLEYNTLPLIGLLSLVPRVAQAVRQPVLAAGGIYNGKTIKAALVLGAKGVQVGTAFISSHESKAMSAYKKALQTATDTQSILTKSLSGRWARGLRNKLITEIEKAGINIPSFPFQTSLTAGIRAEAQKQNNKEFTALWAGQSAAAAEAKPAAEIFTQLIKQTEELS</sequence>
<evidence type="ECO:0000256" key="11">
    <source>
        <dbReference type="ARBA" id="ARBA00067136"/>
    </source>
</evidence>
<gene>
    <name evidence="12" type="ORF">AAE02nite_33100</name>
</gene>
<dbReference type="FunFam" id="3.20.20.70:FF:000154">
    <property type="entry name" value="Probable nitronate monooxygenase"/>
    <property type="match status" value="1"/>
</dbReference>
<proteinExistence type="inferred from homology"/>
<protein>
    <recommendedName>
        <fullName evidence="11">Nitronate monooxygenase</fullName>
    </recommendedName>
    <alternativeName>
        <fullName evidence="9">Propionate 3-nitronate monooxygenase</fullName>
    </alternativeName>
</protein>
<keyword evidence="6" id="KW-0547">Nucleotide-binding</keyword>
<evidence type="ECO:0000256" key="6">
    <source>
        <dbReference type="ARBA" id="ARBA00022741"/>
    </source>
</evidence>
<dbReference type="PANTHER" id="PTHR42747">
    <property type="entry name" value="NITRONATE MONOOXYGENASE-RELATED"/>
    <property type="match status" value="1"/>
</dbReference>
<evidence type="ECO:0000256" key="3">
    <source>
        <dbReference type="ARBA" id="ARBA00022575"/>
    </source>
</evidence>
<keyword evidence="5" id="KW-0288">FMN</keyword>
<name>A0A512B107_9BACT</name>
<reference evidence="12 13" key="1">
    <citation type="submission" date="2019-07" db="EMBL/GenBank/DDBJ databases">
        <title>Whole genome shotgun sequence of Adhaeribacter aerolatus NBRC 106133.</title>
        <authorList>
            <person name="Hosoyama A."/>
            <person name="Uohara A."/>
            <person name="Ohji S."/>
            <person name="Ichikawa N."/>
        </authorList>
    </citation>
    <scope>NUCLEOTIDE SEQUENCE [LARGE SCALE GENOMIC DNA]</scope>
    <source>
        <strain evidence="12 13">NBRC 106133</strain>
    </source>
</reference>
<dbReference type="CDD" id="cd04730">
    <property type="entry name" value="NPD_like"/>
    <property type="match status" value="1"/>
</dbReference>
<keyword evidence="13" id="KW-1185">Reference proteome</keyword>
<evidence type="ECO:0000256" key="7">
    <source>
        <dbReference type="ARBA" id="ARBA00023002"/>
    </source>
</evidence>
<dbReference type="Proteomes" id="UP000321532">
    <property type="component" value="Unassembled WGS sequence"/>
</dbReference>